<dbReference type="Proteomes" id="UP001139054">
    <property type="component" value="Unassembled WGS sequence"/>
</dbReference>
<feature type="signal peptide" evidence="1">
    <location>
        <begin position="1"/>
        <end position="23"/>
    </location>
</feature>
<accession>A0A9X1RJ49</accession>
<feature type="chain" id="PRO_5040761219" evidence="1">
    <location>
        <begin position="24"/>
        <end position="150"/>
    </location>
</feature>
<protein>
    <submittedName>
        <fullName evidence="2">Uncharacterized protein</fullName>
    </submittedName>
</protein>
<sequence>MRAKILAASAILIVCAPGTGAYAGKLPPPAEIAEMTGLLVQAGKASTKAMQNFWKLETSQVVRPIEHPSIYERIIPTPAPRLQDEWPSHLFDADRPPQMPNRLMPIENSGLSSPDDQTSNWKGTAGALGSGALTIGGTTCMGLGYCAGRR</sequence>
<gene>
    <name evidence="2" type="ORF">L6654_36415</name>
</gene>
<organism evidence="2 3">
    <name type="scientific">Bradyrhizobium zhengyangense</name>
    <dbReference type="NCBI Taxonomy" id="2911009"/>
    <lineage>
        <taxon>Bacteria</taxon>
        <taxon>Pseudomonadati</taxon>
        <taxon>Pseudomonadota</taxon>
        <taxon>Alphaproteobacteria</taxon>
        <taxon>Hyphomicrobiales</taxon>
        <taxon>Nitrobacteraceae</taxon>
        <taxon>Bradyrhizobium</taxon>
    </lineage>
</organism>
<dbReference type="RefSeq" id="WP_237891843.1">
    <property type="nucleotide sequence ID" value="NZ_JAKLTY010000036.1"/>
</dbReference>
<evidence type="ECO:0000313" key="3">
    <source>
        <dbReference type="Proteomes" id="UP001139054"/>
    </source>
</evidence>
<dbReference type="AlphaFoldDB" id="A0A9X1RJ49"/>
<evidence type="ECO:0000256" key="1">
    <source>
        <dbReference type="SAM" id="SignalP"/>
    </source>
</evidence>
<name>A0A9X1RJ49_9BRAD</name>
<dbReference type="EMBL" id="JAKLTY010000036">
    <property type="protein sequence ID" value="MCG2632108.1"/>
    <property type="molecule type" value="Genomic_DNA"/>
</dbReference>
<keyword evidence="1" id="KW-0732">Signal</keyword>
<comment type="caution">
    <text evidence="2">The sequence shown here is derived from an EMBL/GenBank/DDBJ whole genome shotgun (WGS) entry which is preliminary data.</text>
</comment>
<proteinExistence type="predicted"/>
<reference evidence="2" key="1">
    <citation type="submission" date="2022-01" db="EMBL/GenBank/DDBJ databases">
        <title>Genome sequnece data of strain Bradyrhizobium sp. nov.</title>
        <authorList>
            <person name="Zhang J."/>
        </authorList>
    </citation>
    <scope>NUCLEOTIDE SEQUENCE</scope>
    <source>
        <strain evidence="2">WYCCWR 13023</strain>
    </source>
</reference>
<evidence type="ECO:0000313" key="2">
    <source>
        <dbReference type="EMBL" id="MCG2632108.1"/>
    </source>
</evidence>